<sequence length="47" mass="5271">EKPYRLRIRGPSMAHLMALGKVLLGQRISDLPTIVSSFDISMSEAER</sequence>
<dbReference type="GO" id="GO:0051287">
    <property type="term" value="F:NAD binding"/>
    <property type="evidence" value="ECO:0007669"/>
    <property type="project" value="InterPro"/>
</dbReference>
<feature type="non-terminal residue" evidence="2">
    <location>
        <position position="1"/>
    </location>
</feature>
<dbReference type="Proteomes" id="UP000580051">
    <property type="component" value="Unassembled WGS sequence"/>
</dbReference>
<evidence type="ECO:0000313" key="3">
    <source>
        <dbReference type="Proteomes" id="UP000580051"/>
    </source>
</evidence>
<dbReference type="GO" id="GO:0016651">
    <property type="term" value="F:oxidoreductase activity, acting on NAD(P)H"/>
    <property type="evidence" value="ECO:0007669"/>
    <property type="project" value="InterPro"/>
</dbReference>
<dbReference type="AlphaFoldDB" id="A0A6V8NQM7"/>
<evidence type="ECO:0000259" key="1">
    <source>
        <dbReference type="Pfam" id="PF00346"/>
    </source>
</evidence>
<proteinExistence type="predicted"/>
<dbReference type="GO" id="GO:0048038">
    <property type="term" value="F:quinone binding"/>
    <property type="evidence" value="ECO:0007669"/>
    <property type="project" value="InterPro"/>
</dbReference>
<reference evidence="2 3" key="1">
    <citation type="journal article" date="2020" name="Front. Microbiol.">
        <title>Single-cell genomics of novel Actinobacteria with the Wood-Ljungdahl pathway discovered in a serpentinizing system.</title>
        <authorList>
            <person name="Merino N."/>
            <person name="Kawai M."/>
            <person name="Boyd E.S."/>
            <person name="Colman D.R."/>
            <person name="McGlynn S.E."/>
            <person name="Nealson K.H."/>
            <person name="Kurokawa K."/>
            <person name="Hongoh Y."/>
        </authorList>
    </citation>
    <scope>NUCLEOTIDE SEQUENCE [LARGE SCALE GENOMIC DNA]</scope>
    <source>
        <strain evidence="2 3">S06</strain>
    </source>
</reference>
<gene>
    <name evidence="2" type="ORF">HKBW3S06_01605</name>
</gene>
<dbReference type="SUPFAM" id="SSF56762">
    <property type="entry name" value="HydB/Nqo4-like"/>
    <property type="match status" value="1"/>
</dbReference>
<comment type="caution">
    <text evidence="2">The sequence shown here is derived from an EMBL/GenBank/DDBJ whole genome shotgun (WGS) entry which is preliminary data.</text>
</comment>
<evidence type="ECO:0000313" key="2">
    <source>
        <dbReference type="EMBL" id="GFP22377.1"/>
    </source>
</evidence>
<name>A0A6V8NQM7_9ACTN</name>
<organism evidence="2 3">
    <name type="scientific">Candidatus Hakubella thermalkaliphila</name>
    <dbReference type="NCBI Taxonomy" id="2754717"/>
    <lineage>
        <taxon>Bacteria</taxon>
        <taxon>Bacillati</taxon>
        <taxon>Actinomycetota</taxon>
        <taxon>Actinomycetota incertae sedis</taxon>
        <taxon>Candidatus Hakubellales</taxon>
        <taxon>Candidatus Hakubellaceae</taxon>
        <taxon>Candidatus Hakubella</taxon>
    </lineage>
</organism>
<accession>A0A6V8NQM7</accession>
<protein>
    <recommendedName>
        <fullName evidence="1">NADH-quinone oxidoreductase subunit D domain-containing protein</fullName>
    </recommendedName>
</protein>
<dbReference type="InterPro" id="IPR001135">
    <property type="entry name" value="NADH_Q_OxRdtase_suD"/>
</dbReference>
<feature type="domain" description="NADH-quinone oxidoreductase subunit D" evidence="1">
    <location>
        <begin position="1"/>
        <end position="47"/>
    </location>
</feature>
<dbReference type="EMBL" id="BLRV01000381">
    <property type="protein sequence ID" value="GFP22377.1"/>
    <property type="molecule type" value="Genomic_DNA"/>
</dbReference>
<dbReference type="Gene3D" id="1.10.645.10">
    <property type="entry name" value="Cytochrome-c3 Hydrogenase, chain B"/>
    <property type="match status" value="1"/>
</dbReference>
<dbReference type="InterPro" id="IPR029014">
    <property type="entry name" value="NiFe-Hase_large"/>
</dbReference>
<dbReference type="Pfam" id="PF00346">
    <property type="entry name" value="Complex1_49kDa"/>
    <property type="match status" value="1"/>
</dbReference>